<feature type="repeat" description="TPR" evidence="3">
    <location>
        <begin position="194"/>
        <end position="227"/>
    </location>
</feature>
<dbReference type="OrthoDB" id="6382271at2"/>
<accession>A0A6N8F931</accession>
<evidence type="ECO:0000256" key="2">
    <source>
        <dbReference type="ARBA" id="ARBA00022803"/>
    </source>
</evidence>
<evidence type="ECO:0000256" key="1">
    <source>
        <dbReference type="ARBA" id="ARBA00022737"/>
    </source>
</evidence>
<gene>
    <name evidence="5" type="ORF">GNP35_10830</name>
</gene>
<evidence type="ECO:0000313" key="6">
    <source>
        <dbReference type="Proteomes" id="UP000439994"/>
    </source>
</evidence>
<keyword evidence="2 3" id="KW-0802">TPR repeat</keyword>
<dbReference type="RefSeq" id="WP_155696137.1">
    <property type="nucleotide sequence ID" value="NZ_WOCD01000005.1"/>
</dbReference>
<proteinExistence type="predicted"/>
<feature type="chain" id="PRO_5026810506" evidence="4">
    <location>
        <begin position="30"/>
        <end position="237"/>
    </location>
</feature>
<dbReference type="PROSITE" id="PS50005">
    <property type="entry name" value="TPR"/>
    <property type="match status" value="1"/>
</dbReference>
<dbReference type="AlphaFoldDB" id="A0A6N8F931"/>
<evidence type="ECO:0000256" key="4">
    <source>
        <dbReference type="SAM" id="SignalP"/>
    </source>
</evidence>
<dbReference type="SMART" id="SM00028">
    <property type="entry name" value="TPR"/>
    <property type="match status" value="2"/>
</dbReference>
<name>A0A6N8F931_9GAMM</name>
<dbReference type="SUPFAM" id="SSF48452">
    <property type="entry name" value="TPR-like"/>
    <property type="match status" value="1"/>
</dbReference>
<dbReference type="Proteomes" id="UP000439994">
    <property type="component" value="Unassembled WGS sequence"/>
</dbReference>
<evidence type="ECO:0000313" key="5">
    <source>
        <dbReference type="EMBL" id="MUH72933.1"/>
    </source>
</evidence>
<sequence length="237" mass="25927">MKAINKNTKIAVTCLSIFASLVMSTKAFSGQVEINQIEEAASVLNVAELKVMSESFAGYDKALGLYRLGLSHSLMGDNESAKVAIDASMVVLEKLAEEESNNVEVKALLAQVYGFKISLEPLKGAYYGMKSSSLLNEAESLAASNPRVQLVKGIAKYNTPPMFGGGQDDAKEAFEKAIVAFEQDEYSNFHWGEAEAYTWLGLIKHQQGDKASAQADWEKALTINPNYGWPKMLLEKK</sequence>
<reference evidence="5 6" key="1">
    <citation type="submission" date="2019-11" db="EMBL/GenBank/DDBJ databases">
        <title>P. haliotis isolates from Z. marina roots.</title>
        <authorList>
            <person name="Cohen M."/>
            <person name="Jospin G."/>
            <person name="Eisen J.A."/>
            <person name="Coil D.A."/>
        </authorList>
    </citation>
    <scope>NUCLEOTIDE SEQUENCE [LARGE SCALE GENOMIC DNA]</scope>
    <source>
        <strain evidence="5 6">UCD-MCMsp1aY</strain>
    </source>
</reference>
<comment type="caution">
    <text evidence="5">The sequence shown here is derived from an EMBL/GenBank/DDBJ whole genome shotgun (WGS) entry which is preliminary data.</text>
</comment>
<dbReference type="InterPro" id="IPR019734">
    <property type="entry name" value="TPR_rpt"/>
</dbReference>
<keyword evidence="4" id="KW-0732">Signal</keyword>
<dbReference type="EMBL" id="WOCD01000005">
    <property type="protein sequence ID" value="MUH72933.1"/>
    <property type="molecule type" value="Genomic_DNA"/>
</dbReference>
<evidence type="ECO:0000256" key="3">
    <source>
        <dbReference type="PROSITE-ProRule" id="PRU00339"/>
    </source>
</evidence>
<dbReference type="Pfam" id="PF07719">
    <property type="entry name" value="TPR_2"/>
    <property type="match status" value="1"/>
</dbReference>
<dbReference type="InterPro" id="IPR013105">
    <property type="entry name" value="TPR_2"/>
</dbReference>
<protein>
    <submittedName>
        <fullName evidence="5">Tetratricopeptide repeat protein</fullName>
    </submittedName>
</protein>
<keyword evidence="1" id="KW-0677">Repeat</keyword>
<feature type="signal peptide" evidence="4">
    <location>
        <begin position="1"/>
        <end position="29"/>
    </location>
</feature>
<organism evidence="5 6">
    <name type="scientific">Psychrosphaera haliotis</name>
    <dbReference type="NCBI Taxonomy" id="555083"/>
    <lineage>
        <taxon>Bacteria</taxon>
        <taxon>Pseudomonadati</taxon>
        <taxon>Pseudomonadota</taxon>
        <taxon>Gammaproteobacteria</taxon>
        <taxon>Alteromonadales</taxon>
        <taxon>Pseudoalteromonadaceae</taxon>
        <taxon>Psychrosphaera</taxon>
    </lineage>
</organism>
<dbReference type="InterPro" id="IPR011990">
    <property type="entry name" value="TPR-like_helical_dom_sf"/>
</dbReference>
<dbReference type="Gene3D" id="1.25.40.10">
    <property type="entry name" value="Tetratricopeptide repeat domain"/>
    <property type="match status" value="1"/>
</dbReference>
<keyword evidence="6" id="KW-1185">Reference proteome</keyword>